<dbReference type="Gene3D" id="3.30.1680.40">
    <property type="match status" value="1"/>
</dbReference>
<keyword evidence="7" id="KW-0325">Glycoprotein</keyword>
<comment type="caution">
    <text evidence="14">The sequence shown here is derived from an EMBL/GenBank/DDBJ whole genome shotgun (WGS) entry which is preliminary data.</text>
</comment>
<evidence type="ECO:0000256" key="1">
    <source>
        <dbReference type="ARBA" id="ARBA00002523"/>
    </source>
</evidence>
<keyword evidence="4" id="KW-0336">GPI-anchor</keyword>
<name>A0A1G4I439_TRYEQ</name>
<evidence type="ECO:0000256" key="8">
    <source>
        <dbReference type="ARBA" id="ARBA00023288"/>
    </source>
</evidence>
<sequence>MSETKRQPAPLAMLLILYFIAAPTAYGAITTGDNGPAYAATCAIVNMLTAATNLAEPPNQVKDIAEAIGAINMSISDAEFSKLIAHDKEWPESEAAKAAKSKPFETMWQIEHPFWKQAAVKINSDKQTFEQSRKAELSKAAKETVKHIAEQAAKAFRNADLSNFHALKTKIENQAKTVLYGGPAKTGEEEEPNPTSRAGICGTSGTTEGTEAGKSIKADLLCACAKKSDGVNNMCCAKCDHSSKTWDNAAASAALWTPLLKNCPSHAPTMQLWTTNMDIALSQFLTLISKKQGTTNNRQYILGTLNGAGTGGCDGSGGAGSGICVQYKAAATGDTVKPEIAWLRAAKDAAKAADSIAERNKRVEQLERELRLLKFTIGAQIHHVQSCATTTERSVTNQNQEKNKTKNDCKSHINKTEEECKNLGCNHDTESKKCKPKAGTETPAVGTGNGAAGATTEKCKGKLEHECTKTPDCRWENNTPKDCSFLLNKKLTLIAAALMSSLFY</sequence>
<keyword evidence="5 11" id="KW-0732">Signal</keyword>
<dbReference type="GO" id="GO:0098552">
    <property type="term" value="C:side of membrane"/>
    <property type="evidence" value="ECO:0007669"/>
    <property type="project" value="UniProtKB-KW"/>
</dbReference>
<feature type="region of interest" description="Disordered" evidence="10">
    <location>
        <begin position="183"/>
        <end position="210"/>
    </location>
</feature>
<evidence type="ECO:0000313" key="14">
    <source>
        <dbReference type="EMBL" id="SCU66455.1"/>
    </source>
</evidence>
<dbReference type="InterPro" id="IPR019609">
    <property type="entry name" value="Variant_surf_glycoprt_trypan_C"/>
</dbReference>
<feature type="coiled-coil region" evidence="9">
    <location>
        <begin position="349"/>
        <end position="419"/>
    </location>
</feature>
<keyword evidence="8" id="KW-0449">Lipoprotein</keyword>
<dbReference type="Proteomes" id="UP000195570">
    <property type="component" value="Unassembled WGS sequence"/>
</dbReference>
<comment type="subcellular location">
    <subcellularLocation>
        <location evidence="2">Cell membrane</location>
        <topology evidence="2">Lipid-anchor</topology>
        <topology evidence="2">GPI-anchor</topology>
    </subcellularLocation>
</comment>
<organism evidence="14 15">
    <name type="scientific">Trypanosoma equiperdum</name>
    <dbReference type="NCBI Taxonomy" id="5694"/>
    <lineage>
        <taxon>Eukaryota</taxon>
        <taxon>Discoba</taxon>
        <taxon>Euglenozoa</taxon>
        <taxon>Kinetoplastea</taxon>
        <taxon>Metakinetoplastina</taxon>
        <taxon>Trypanosomatida</taxon>
        <taxon>Trypanosomatidae</taxon>
        <taxon>Trypanosoma</taxon>
    </lineage>
</organism>
<evidence type="ECO:0000256" key="5">
    <source>
        <dbReference type="ARBA" id="ARBA00022729"/>
    </source>
</evidence>
<evidence type="ECO:0000259" key="12">
    <source>
        <dbReference type="Pfam" id="PF10659"/>
    </source>
</evidence>
<keyword evidence="15" id="KW-1185">Reference proteome</keyword>
<gene>
    <name evidence="14" type="ORF">TEOVI_000557000</name>
</gene>
<keyword evidence="3" id="KW-1003">Cell membrane</keyword>
<accession>A0A1G4I439</accession>
<evidence type="ECO:0000313" key="15">
    <source>
        <dbReference type="Proteomes" id="UP000195570"/>
    </source>
</evidence>
<evidence type="ECO:0000259" key="13">
    <source>
        <dbReference type="Pfam" id="PF13206"/>
    </source>
</evidence>
<evidence type="ECO:0000256" key="6">
    <source>
        <dbReference type="ARBA" id="ARBA00023136"/>
    </source>
</evidence>
<feature type="chain" id="PRO_5009235328" evidence="11">
    <location>
        <begin position="28"/>
        <end position="504"/>
    </location>
</feature>
<evidence type="ECO:0000256" key="3">
    <source>
        <dbReference type="ARBA" id="ARBA00022475"/>
    </source>
</evidence>
<evidence type="ECO:0000256" key="9">
    <source>
        <dbReference type="SAM" id="Coils"/>
    </source>
</evidence>
<dbReference type="InterPro" id="IPR025932">
    <property type="entry name" value="Trypano_VSG_B_N_dom"/>
</dbReference>
<dbReference type="EMBL" id="CZPT02000545">
    <property type="protein sequence ID" value="SCU66455.1"/>
    <property type="molecule type" value="Genomic_DNA"/>
</dbReference>
<dbReference type="GeneID" id="92379510"/>
<evidence type="ECO:0000256" key="11">
    <source>
        <dbReference type="SAM" id="SignalP"/>
    </source>
</evidence>
<keyword evidence="6" id="KW-0472">Membrane</keyword>
<dbReference type="Pfam" id="PF10659">
    <property type="entry name" value="Trypan_glycop_C"/>
    <property type="match status" value="1"/>
</dbReference>
<proteinExistence type="predicted"/>
<dbReference type="GO" id="GO:0005886">
    <property type="term" value="C:plasma membrane"/>
    <property type="evidence" value="ECO:0007669"/>
    <property type="project" value="UniProtKB-SubCell"/>
</dbReference>
<reference evidence="14" key="1">
    <citation type="submission" date="2016-09" db="EMBL/GenBank/DDBJ databases">
        <authorList>
            <person name="Hebert L."/>
            <person name="Moumen B."/>
        </authorList>
    </citation>
    <scope>NUCLEOTIDE SEQUENCE [LARGE SCALE GENOMIC DNA]</scope>
    <source>
        <strain evidence="14">OVI</strain>
    </source>
</reference>
<keyword evidence="9" id="KW-0175">Coiled coil</keyword>
<feature type="domain" description="Trypanosome variant surface glycoprotein B-type N-terminal" evidence="13">
    <location>
        <begin position="18"/>
        <end position="371"/>
    </location>
</feature>
<protein>
    <submittedName>
        <fullName evidence="14">Trypanosomal VSG domain/Trypanosome variant surface glycoprotein C-terminal domain containing protein, putative</fullName>
    </submittedName>
</protein>
<dbReference type="Pfam" id="PF13206">
    <property type="entry name" value="VSG_B"/>
    <property type="match status" value="1"/>
</dbReference>
<evidence type="ECO:0000256" key="7">
    <source>
        <dbReference type="ARBA" id="ARBA00023180"/>
    </source>
</evidence>
<feature type="signal peptide" evidence="11">
    <location>
        <begin position="1"/>
        <end position="27"/>
    </location>
</feature>
<feature type="region of interest" description="Disordered" evidence="10">
    <location>
        <begin position="428"/>
        <end position="451"/>
    </location>
</feature>
<dbReference type="AlphaFoldDB" id="A0A1G4I439"/>
<feature type="compositionally biased region" description="Low complexity" evidence="10">
    <location>
        <begin position="442"/>
        <end position="451"/>
    </location>
</feature>
<evidence type="ECO:0000256" key="4">
    <source>
        <dbReference type="ARBA" id="ARBA00022622"/>
    </source>
</evidence>
<dbReference type="VEuPathDB" id="TriTrypDB:TEOVI_000557000"/>
<feature type="domain" description="Trypanosome variant surface glycoprotein C-terminal" evidence="12">
    <location>
        <begin position="409"/>
        <end position="500"/>
    </location>
</feature>
<comment type="function">
    <text evidence="1">VSG forms a coat on the surface of the parasite. The trypanosome evades the immune response of the host by expressing a series of antigenically distinct VSGs from an estimated 1000 VSG genes.</text>
</comment>
<evidence type="ECO:0000256" key="2">
    <source>
        <dbReference type="ARBA" id="ARBA00004609"/>
    </source>
</evidence>
<evidence type="ECO:0000256" key="10">
    <source>
        <dbReference type="SAM" id="MobiDB-lite"/>
    </source>
</evidence>
<dbReference type="RefSeq" id="XP_067077901.1">
    <property type="nucleotide sequence ID" value="XM_067221800.1"/>
</dbReference>